<evidence type="ECO:0000313" key="2">
    <source>
        <dbReference type="EMBL" id="CBA04939.1"/>
    </source>
</evidence>
<name>C6SHE6_NEIME</name>
<organism evidence="2">
    <name type="scientific">Neisseria meningitidis alpha275</name>
    <dbReference type="NCBI Taxonomy" id="295996"/>
    <lineage>
        <taxon>Bacteria</taxon>
        <taxon>Pseudomonadati</taxon>
        <taxon>Pseudomonadota</taxon>
        <taxon>Betaproteobacteria</taxon>
        <taxon>Neisseriales</taxon>
        <taxon>Neisseriaceae</taxon>
        <taxon>Neisseria</taxon>
    </lineage>
</organism>
<dbReference type="AlphaFoldDB" id="C6SHE6"/>
<feature type="compositionally biased region" description="Basic and acidic residues" evidence="1">
    <location>
        <begin position="14"/>
        <end position="24"/>
    </location>
</feature>
<evidence type="ECO:0000256" key="1">
    <source>
        <dbReference type="SAM" id="MobiDB-lite"/>
    </source>
</evidence>
<feature type="region of interest" description="Disordered" evidence="1">
    <location>
        <begin position="1"/>
        <end position="48"/>
    </location>
</feature>
<proteinExistence type="predicted"/>
<sequence>MYRKRYENAGQYGCRDERQSENRSTRHFRRHPNGKTAPPDSLTRRLSN</sequence>
<reference evidence="2" key="1">
    <citation type="journal article" date="2008" name="Proc. Natl. Acad. Sci. U.S.A.">
        <title>Whole-genome comparison of disease and carriage strains provides insights into virulence evolution in Neisseria meningitidis.</title>
        <authorList>
            <person name="Schoen C."/>
            <person name="Blom J."/>
            <person name="Claus H."/>
            <person name="Schramm-Glueck A."/>
            <person name="Brandt P."/>
            <person name="Mueller T."/>
            <person name="Goesmann A."/>
            <person name="Joseph B."/>
            <person name="Konietzny S."/>
            <person name="Kurzai O."/>
            <person name="Schmitt C."/>
            <person name="Friedrich T."/>
            <person name="Linke B."/>
            <person name="Vogel U."/>
            <person name="Frosch M."/>
        </authorList>
    </citation>
    <scope>NUCLEOTIDE SEQUENCE</scope>
    <source>
        <strain evidence="2">Alpha275</strain>
    </source>
</reference>
<accession>C6SHE6</accession>
<protein>
    <submittedName>
        <fullName evidence="2">Uncharacterized protein</fullName>
    </submittedName>
</protein>
<gene>
    <name evidence="2" type="ORF">NMW_0365</name>
</gene>
<dbReference type="EMBL" id="AM889138">
    <property type="protein sequence ID" value="CBA04939.1"/>
    <property type="molecule type" value="Genomic_DNA"/>
</dbReference>